<reference evidence="2 3" key="1">
    <citation type="journal article" date="2016" name="Mol. Biol. Evol.">
        <title>Comparative Genomics of Early-Diverging Mushroom-Forming Fungi Provides Insights into the Origins of Lignocellulose Decay Capabilities.</title>
        <authorList>
            <person name="Nagy L.G."/>
            <person name="Riley R."/>
            <person name="Tritt A."/>
            <person name="Adam C."/>
            <person name="Daum C."/>
            <person name="Floudas D."/>
            <person name="Sun H."/>
            <person name="Yadav J.S."/>
            <person name="Pangilinan J."/>
            <person name="Larsson K.H."/>
            <person name="Matsuura K."/>
            <person name="Barry K."/>
            <person name="Labutti K."/>
            <person name="Kuo R."/>
            <person name="Ohm R.A."/>
            <person name="Bhattacharya S.S."/>
            <person name="Shirouzu T."/>
            <person name="Yoshinaga Y."/>
            <person name="Martin F.M."/>
            <person name="Grigoriev I.V."/>
            <person name="Hibbett D.S."/>
        </authorList>
    </citation>
    <scope>NUCLEOTIDE SEQUENCE [LARGE SCALE GENOMIC DNA]</scope>
    <source>
        <strain evidence="2 3">HHB12029</strain>
    </source>
</reference>
<protein>
    <submittedName>
        <fullName evidence="2">Acyl-CoA N-acyltransferase</fullName>
    </submittedName>
</protein>
<dbReference type="OrthoDB" id="3244622at2759"/>
<dbReference type="PROSITE" id="PS51186">
    <property type="entry name" value="GNAT"/>
    <property type="match status" value="1"/>
</dbReference>
<dbReference type="GO" id="GO:0016747">
    <property type="term" value="F:acyltransferase activity, transferring groups other than amino-acyl groups"/>
    <property type="evidence" value="ECO:0007669"/>
    <property type="project" value="InterPro"/>
</dbReference>
<keyword evidence="2" id="KW-0012">Acyltransferase</keyword>
<dbReference type="Pfam" id="PF13302">
    <property type="entry name" value="Acetyltransf_3"/>
    <property type="match status" value="1"/>
</dbReference>
<dbReference type="EMBL" id="KV426188">
    <property type="protein sequence ID" value="KZV85460.1"/>
    <property type="molecule type" value="Genomic_DNA"/>
</dbReference>
<dbReference type="PANTHER" id="PTHR43792:SF1">
    <property type="entry name" value="N-ACETYLTRANSFERASE DOMAIN-CONTAINING PROTEIN"/>
    <property type="match status" value="1"/>
</dbReference>
<accession>A0A165DVJ7</accession>
<dbReference type="InterPro" id="IPR016181">
    <property type="entry name" value="Acyl_CoA_acyltransferase"/>
</dbReference>
<feature type="domain" description="N-acetyltransferase" evidence="1">
    <location>
        <begin position="25"/>
        <end position="240"/>
    </location>
</feature>
<dbReference type="Gene3D" id="3.40.630.30">
    <property type="match status" value="1"/>
</dbReference>
<evidence type="ECO:0000313" key="2">
    <source>
        <dbReference type="EMBL" id="KZV85460.1"/>
    </source>
</evidence>
<name>A0A165DVJ7_EXIGL</name>
<dbReference type="SUPFAM" id="SSF55729">
    <property type="entry name" value="Acyl-CoA N-acyltransferases (Nat)"/>
    <property type="match status" value="1"/>
</dbReference>
<gene>
    <name evidence="2" type="ORF">EXIGLDRAFT_841481</name>
</gene>
<keyword evidence="3" id="KW-1185">Reference proteome</keyword>
<dbReference type="InterPro" id="IPR000182">
    <property type="entry name" value="GNAT_dom"/>
</dbReference>
<proteinExistence type="predicted"/>
<dbReference type="InParanoid" id="A0A165DVJ7"/>
<evidence type="ECO:0000313" key="3">
    <source>
        <dbReference type="Proteomes" id="UP000077266"/>
    </source>
</evidence>
<organism evidence="2 3">
    <name type="scientific">Exidia glandulosa HHB12029</name>
    <dbReference type="NCBI Taxonomy" id="1314781"/>
    <lineage>
        <taxon>Eukaryota</taxon>
        <taxon>Fungi</taxon>
        <taxon>Dikarya</taxon>
        <taxon>Basidiomycota</taxon>
        <taxon>Agaricomycotina</taxon>
        <taxon>Agaricomycetes</taxon>
        <taxon>Auriculariales</taxon>
        <taxon>Exidiaceae</taxon>
        <taxon>Exidia</taxon>
    </lineage>
</organism>
<sequence>MSTPVYIIARTAHTVADAEGSTVQLLLRTFSPTDAPTFRAYRADADTARYQSWDPAYYASSTTGPRSAAKFCHQQHMFGASVFRNTDYTALRGRWLQLAIDDDGHVGDVAVLVSPDGRQASVGATLAPGKTGRGYARAAVRMALDWLFAAVPVADARAHPTPNPNATEEEKEQAAVDALDGVYVPGVAVHRAHALVDSRNTASGNLFAKLGFRKEGTNVQASYYKGEWCDDDVYAILRTEWLEKKYPAVAQ</sequence>
<dbReference type="Proteomes" id="UP000077266">
    <property type="component" value="Unassembled WGS sequence"/>
</dbReference>
<dbReference type="PANTHER" id="PTHR43792">
    <property type="entry name" value="GNAT FAMILY, PUTATIVE (AFU_ORTHOLOGUE AFUA_3G00765)-RELATED-RELATED"/>
    <property type="match status" value="1"/>
</dbReference>
<dbReference type="AlphaFoldDB" id="A0A165DVJ7"/>
<dbReference type="InterPro" id="IPR051531">
    <property type="entry name" value="N-acetyltransferase"/>
</dbReference>
<evidence type="ECO:0000259" key="1">
    <source>
        <dbReference type="PROSITE" id="PS51186"/>
    </source>
</evidence>
<keyword evidence="2" id="KW-0808">Transferase</keyword>